<dbReference type="InterPro" id="IPR050950">
    <property type="entry name" value="HTH-type_LysR_regulators"/>
</dbReference>
<organism evidence="6 7">
    <name type="scientific">Microbacterium marinilacus</name>
    <dbReference type="NCBI Taxonomy" id="415209"/>
    <lineage>
        <taxon>Bacteria</taxon>
        <taxon>Bacillati</taxon>
        <taxon>Actinomycetota</taxon>
        <taxon>Actinomycetes</taxon>
        <taxon>Micrococcales</taxon>
        <taxon>Microbacteriaceae</taxon>
        <taxon>Microbacterium</taxon>
    </lineage>
</organism>
<gene>
    <name evidence="6" type="ORF">GCM10022202_06940</name>
</gene>
<keyword evidence="4" id="KW-0804">Transcription</keyword>
<dbReference type="SUPFAM" id="SSF46785">
    <property type="entry name" value="Winged helix' DNA-binding domain"/>
    <property type="match status" value="1"/>
</dbReference>
<dbReference type="PROSITE" id="PS50931">
    <property type="entry name" value="HTH_LYSR"/>
    <property type="match status" value="1"/>
</dbReference>
<feature type="domain" description="HTH lysR-type" evidence="5">
    <location>
        <begin position="4"/>
        <end position="61"/>
    </location>
</feature>
<comment type="caution">
    <text evidence="6">The sequence shown here is derived from an EMBL/GenBank/DDBJ whole genome shotgun (WGS) entry which is preliminary data.</text>
</comment>
<evidence type="ECO:0000256" key="3">
    <source>
        <dbReference type="ARBA" id="ARBA00023125"/>
    </source>
</evidence>
<dbReference type="Gene3D" id="3.40.190.290">
    <property type="match status" value="1"/>
</dbReference>
<protein>
    <submittedName>
        <fullName evidence="6">LysR substrate-binding domain-containing protein</fullName>
    </submittedName>
</protein>
<dbReference type="InterPro" id="IPR000847">
    <property type="entry name" value="LysR_HTH_N"/>
</dbReference>
<comment type="similarity">
    <text evidence="1">Belongs to the LysR transcriptional regulatory family.</text>
</comment>
<dbReference type="InterPro" id="IPR036388">
    <property type="entry name" value="WH-like_DNA-bd_sf"/>
</dbReference>
<evidence type="ECO:0000259" key="5">
    <source>
        <dbReference type="PROSITE" id="PS50931"/>
    </source>
</evidence>
<dbReference type="PANTHER" id="PTHR30419">
    <property type="entry name" value="HTH-TYPE TRANSCRIPTIONAL REGULATOR YBHD"/>
    <property type="match status" value="1"/>
</dbReference>
<dbReference type="SUPFAM" id="SSF53850">
    <property type="entry name" value="Periplasmic binding protein-like II"/>
    <property type="match status" value="1"/>
</dbReference>
<dbReference type="EMBL" id="BAAAYV010000004">
    <property type="protein sequence ID" value="GAA3649825.1"/>
    <property type="molecule type" value="Genomic_DNA"/>
</dbReference>
<evidence type="ECO:0000313" key="6">
    <source>
        <dbReference type="EMBL" id="GAA3649825.1"/>
    </source>
</evidence>
<dbReference type="CDD" id="cd05466">
    <property type="entry name" value="PBP2_LTTR_substrate"/>
    <property type="match status" value="1"/>
</dbReference>
<reference evidence="7" key="1">
    <citation type="journal article" date="2019" name="Int. J. Syst. Evol. Microbiol.">
        <title>The Global Catalogue of Microorganisms (GCM) 10K type strain sequencing project: providing services to taxonomists for standard genome sequencing and annotation.</title>
        <authorList>
            <consortium name="The Broad Institute Genomics Platform"/>
            <consortium name="The Broad Institute Genome Sequencing Center for Infectious Disease"/>
            <person name="Wu L."/>
            <person name="Ma J."/>
        </authorList>
    </citation>
    <scope>NUCLEOTIDE SEQUENCE [LARGE SCALE GENOMIC DNA]</scope>
    <source>
        <strain evidence="7">JCM 16546</strain>
    </source>
</reference>
<evidence type="ECO:0000313" key="7">
    <source>
        <dbReference type="Proteomes" id="UP001410795"/>
    </source>
</evidence>
<dbReference type="RefSeq" id="WP_221859889.1">
    <property type="nucleotide sequence ID" value="NZ_BAAAYV010000004.1"/>
</dbReference>
<evidence type="ECO:0000256" key="4">
    <source>
        <dbReference type="ARBA" id="ARBA00023163"/>
    </source>
</evidence>
<dbReference type="Proteomes" id="UP001410795">
    <property type="component" value="Unassembled WGS sequence"/>
</dbReference>
<proteinExistence type="inferred from homology"/>
<keyword evidence="3" id="KW-0238">DNA-binding</keyword>
<dbReference type="InterPro" id="IPR005119">
    <property type="entry name" value="LysR_subst-bd"/>
</dbReference>
<evidence type="ECO:0000256" key="1">
    <source>
        <dbReference type="ARBA" id="ARBA00009437"/>
    </source>
</evidence>
<evidence type="ECO:0000256" key="2">
    <source>
        <dbReference type="ARBA" id="ARBA00023015"/>
    </source>
</evidence>
<name>A0ABP7B599_9MICO</name>
<keyword evidence="2" id="KW-0805">Transcription regulation</keyword>
<keyword evidence="7" id="KW-1185">Reference proteome</keyword>
<dbReference type="PRINTS" id="PR00039">
    <property type="entry name" value="HTHLYSR"/>
</dbReference>
<accession>A0ABP7B599</accession>
<dbReference type="Gene3D" id="1.10.10.10">
    <property type="entry name" value="Winged helix-like DNA-binding domain superfamily/Winged helix DNA-binding domain"/>
    <property type="match status" value="1"/>
</dbReference>
<dbReference type="Pfam" id="PF00126">
    <property type="entry name" value="HTH_1"/>
    <property type="match status" value="1"/>
</dbReference>
<dbReference type="Pfam" id="PF03466">
    <property type="entry name" value="LysR_substrate"/>
    <property type="match status" value="1"/>
</dbReference>
<sequence>MPLPTIRQLEYFVTAARLGTFAAAALELRIAQPSLSEQITVLERTLDVRLFTRTSRRVLLTDAGKQLLPLAEKAIGDVVEITKLGRSVRALEEGTVSFGTFNSAHLYLLTDLIREFHSLHPGVQIQVTGLNSAEVADAVRAGRIEAGLVQLPIDARELQVSRTAFVDQVVYVSREKANTAAPIDIATLATRKLILSEARWSTSDPLRVSLLERAQSAGIVLEPIIEVEFQTHALELAAQGVGDSLVSYHVGRSVMADRGLSWTRLEPAVEESYAFITRRRGSISPATAEFMALARRSLARIQNA</sequence>
<dbReference type="InterPro" id="IPR036390">
    <property type="entry name" value="WH_DNA-bd_sf"/>
</dbReference>